<dbReference type="EMBL" id="CP055538">
    <property type="protein sequence ID" value="QLO13112.1"/>
    <property type="molecule type" value="Genomic_DNA"/>
</dbReference>
<keyword evidence="1" id="KW-1133">Transmembrane helix</keyword>
<gene>
    <name evidence="2" type="ORF">HV077_09670</name>
    <name evidence="4" type="ORF">HV164_16590</name>
    <name evidence="3" type="ORF">HV183_06480</name>
</gene>
<evidence type="ECO:0000256" key="1">
    <source>
        <dbReference type="SAM" id="Phobius"/>
    </source>
</evidence>
<keyword evidence="1" id="KW-0812">Transmembrane</keyword>
<reference evidence="3" key="2">
    <citation type="journal article" date="2021" name="Microb. Genom.">
        <title>A genomic epidemiological study shows that prevalence of antimicrobial resistance in Enterobacterales is associated with the livestock host, as well as antimicrobial usage.</title>
        <authorList>
            <person name="AbuOun M."/>
            <person name="Jones H."/>
            <person name="Stubberfield E."/>
            <person name="Gilson D."/>
            <person name="Shaw L.P."/>
            <person name="Hubbard A.T.M."/>
            <person name="Chau K.K."/>
            <person name="Sebra R."/>
            <person name="Peto T.E.A."/>
            <person name="Crook D.W."/>
            <person name="Read D.S."/>
            <person name="Gweon H.S."/>
            <person name="Walker A.S."/>
            <person name="Stoesser N."/>
            <person name="Smith R.P."/>
            <person name="Anjum M.F."/>
            <person name="On Behalf Of The Rehab Consortium."/>
        </authorList>
    </citation>
    <scope>NUCLEOTIDE SEQUENCE</scope>
    <source>
        <strain evidence="4">RHBSTW-00334</strain>
        <strain evidence="3">RHBSTW-00398</strain>
    </source>
</reference>
<reference evidence="5 6" key="1">
    <citation type="submission" date="2020-06" db="EMBL/GenBank/DDBJ databases">
        <title>REHAB project genomes.</title>
        <authorList>
            <person name="Shaw L.P."/>
        </authorList>
    </citation>
    <scope>NUCLEOTIDE SEQUENCE [LARGE SCALE GENOMIC DNA]</scope>
    <source>
        <strain evidence="2 7">RHBSTW-00116</strain>
        <strain evidence="6">RHBSTW-00334</strain>
        <strain evidence="5">RHBSTW-00398</strain>
    </source>
</reference>
<feature type="transmembrane region" description="Helical" evidence="1">
    <location>
        <begin position="51"/>
        <end position="70"/>
    </location>
</feature>
<dbReference type="EMBL" id="JABXRI010000001">
    <property type="protein sequence ID" value="MBA8062660.1"/>
    <property type="molecule type" value="Genomic_DNA"/>
</dbReference>
<protein>
    <submittedName>
        <fullName evidence="2">DUF1158 domain-containing protein</fullName>
    </submittedName>
</protein>
<name>A0A7H9FPZ7_CITFR</name>
<dbReference type="AlphaFoldDB" id="A0A7H9FPZ7"/>
<evidence type="ECO:0000313" key="6">
    <source>
        <dbReference type="Proteomes" id="UP000512043"/>
    </source>
</evidence>
<dbReference type="RefSeq" id="WP_115259141.1">
    <property type="nucleotide sequence ID" value="NZ_CP038856.1"/>
</dbReference>
<dbReference type="EMBL" id="CP056597">
    <property type="protein sequence ID" value="QLY38036.1"/>
    <property type="molecule type" value="Genomic_DNA"/>
</dbReference>
<keyword evidence="1" id="KW-0472">Membrane</keyword>
<sequence>MKHPLESLMTAAGILLLAFLSCLLLPAPSLGLVLAQKLVATLHLMDLNQFYTLLFCLWFLLLGVIEYFILRFIWRRWFSLAD</sequence>
<dbReference type="Proteomes" id="UP000512043">
    <property type="component" value="Chromosome"/>
</dbReference>
<dbReference type="PROSITE" id="PS51257">
    <property type="entry name" value="PROKAR_LIPOPROTEIN"/>
    <property type="match status" value="1"/>
</dbReference>
<evidence type="ECO:0000313" key="2">
    <source>
        <dbReference type="EMBL" id="MBA8062660.1"/>
    </source>
</evidence>
<dbReference type="Proteomes" id="UP000510650">
    <property type="component" value="Chromosome"/>
</dbReference>
<evidence type="ECO:0000313" key="3">
    <source>
        <dbReference type="EMBL" id="QLO13112.1"/>
    </source>
</evidence>
<evidence type="ECO:0000313" key="4">
    <source>
        <dbReference type="EMBL" id="QLY38036.1"/>
    </source>
</evidence>
<dbReference type="Pfam" id="PF06643">
    <property type="entry name" value="DUF1158"/>
    <property type="match status" value="1"/>
</dbReference>
<dbReference type="InterPro" id="IPR010590">
    <property type="entry name" value="DUF1158"/>
</dbReference>
<evidence type="ECO:0000313" key="5">
    <source>
        <dbReference type="Proteomes" id="UP000510650"/>
    </source>
</evidence>
<evidence type="ECO:0000313" key="7">
    <source>
        <dbReference type="Proteomes" id="UP000591803"/>
    </source>
</evidence>
<organism evidence="2 7">
    <name type="scientific">Citrobacter freundii</name>
    <dbReference type="NCBI Taxonomy" id="546"/>
    <lineage>
        <taxon>Bacteria</taxon>
        <taxon>Pseudomonadati</taxon>
        <taxon>Pseudomonadota</taxon>
        <taxon>Gammaproteobacteria</taxon>
        <taxon>Enterobacterales</taxon>
        <taxon>Enterobacteriaceae</taxon>
        <taxon>Citrobacter</taxon>
        <taxon>Citrobacter freundii complex</taxon>
    </lineage>
</organism>
<proteinExistence type="predicted"/>
<dbReference type="Proteomes" id="UP000591803">
    <property type="component" value="Unassembled WGS sequence"/>
</dbReference>
<accession>A0A7H9FPZ7</accession>